<feature type="region of interest" description="Disordered" evidence="1">
    <location>
        <begin position="137"/>
        <end position="227"/>
    </location>
</feature>
<dbReference type="AlphaFoldDB" id="A0AAN8RFF7"/>
<comment type="caution">
    <text evidence="2">The sequence shown here is derived from an EMBL/GenBank/DDBJ whole genome shotgun (WGS) entry which is preliminary data.</text>
</comment>
<reference evidence="2 3" key="1">
    <citation type="submission" date="2019-10" db="EMBL/GenBank/DDBJ databases">
        <authorList>
            <person name="Palmer J.M."/>
        </authorList>
    </citation>
    <scope>NUCLEOTIDE SEQUENCE [LARGE SCALE GENOMIC DNA]</scope>
    <source>
        <strain evidence="2 3">TWF718</strain>
    </source>
</reference>
<feature type="compositionally biased region" description="Polar residues" evidence="1">
    <location>
        <begin position="171"/>
        <end position="185"/>
    </location>
</feature>
<sequence>MQSTTDKEQPSGTGLTSKTPRKATNPRVGLFMPIQSNKITWYENVTSVKELCNAICSQNPILDPKRVSILINQEKADPDEDLPPGLIVQGHYIIPDDVPLRVGEPDEPLVHQKQATKGSSRGIVFVWDTKSLTCMKYQEPSPKPSPKNVIKTEPKDQDRPVVTKEPVPATQKLQELSAGTSSKAQLPQEPPTGKPATLREKAPPIPSGPSQASPRPINRKRPMHSPINKLYYSTPPPGQNNCKIILTHDPNKPDGFVEIIVDISWNIGFVCKTFREVLLSIGITWCGDRPYFKWTQMRANPIPQESIADVLERFQRPPEFLAVSVLRNILYDAESEDGSVGMRRNKKRFGGPIDMDF</sequence>
<protein>
    <submittedName>
        <fullName evidence="2">Uncharacterized protein</fullName>
    </submittedName>
</protein>
<gene>
    <name evidence="2" type="ORF">TWF718_005025</name>
</gene>
<evidence type="ECO:0000313" key="3">
    <source>
        <dbReference type="Proteomes" id="UP001313282"/>
    </source>
</evidence>
<evidence type="ECO:0000256" key="1">
    <source>
        <dbReference type="SAM" id="MobiDB-lite"/>
    </source>
</evidence>
<evidence type="ECO:0000313" key="2">
    <source>
        <dbReference type="EMBL" id="KAK6351880.1"/>
    </source>
</evidence>
<feature type="region of interest" description="Disordered" evidence="1">
    <location>
        <begin position="1"/>
        <end position="27"/>
    </location>
</feature>
<proteinExistence type="predicted"/>
<organism evidence="2 3">
    <name type="scientific">Orbilia javanica</name>
    <dbReference type="NCBI Taxonomy" id="47235"/>
    <lineage>
        <taxon>Eukaryota</taxon>
        <taxon>Fungi</taxon>
        <taxon>Dikarya</taxon>
        <taxon>Ascomycota</taxon>
        <taxon>Pezizomycotina</taxon>
        <taxon>Orbiliomycetes</taxon>
        <taxon>Orbiliales</taxon>
        <taxon>Orbiliaceae</taxon>
        <taxon>Orbilia</taxon>
    </lineage>
</organism>
<name>A0AAN8RFF7_9PEZI</name>
<keyword evidence="3" id="KW-1185">Reference proteome</keyword>
<dbReference type="EMBL" id="JAVHNR010000002">
    <property type="protein sequence ID" value="KAK6351880.1"/>
    <property type="molecule type" value="Genomic_DNA"/>
</dbReference>
<feature type="compositionally biased region" description="Basic and acidic residues" evidence="1">
    <location>
        <begin position="150"/>
        <end position="162"/>
    </location>
</feature>
<dbReference type="Proteomes" id="UP001313282">
    <property type="component" value="Unassembled WGS sequence"/>
</dbReference>
<accession>A0AAN8RFF7</accession>